<dbReference type="InterPro" id="IPR009057">
    <property type="entry name" value="Homeodomain-like_sf"/>
</dbReference>
<protein>
    <submittedName>
        <fullName evidence="4">TetR/AcrR family transcriptional regulator</fullName>
    </submittedName>
</protein>
<name>A0A5N4W959_9GAMM</name>
<evidence type="ECO:0000313" key="5">
    <source>
        <dbReference type="Proteomes" id="UP000325788"/>
    </source>
</evidence>
<dbReference type="EMBL" id="VXLD01000008">
    <property type="protein sequence ID" value="KAB1853684.1"/>
    <property type="molecule type" value="Genomic_DNA"/>
</dbReference>
<gene>
    <name evidence="4" type="ORF">F4W09_12535</name>
</gene>
<sequence length="202" mass="23741">MKPTKISRDEKQIQTRNQLIEAGFHLISEQGYSAVSIRNLSKKAGYTQGAFYSNFEHKEDFLLTLMKIQFEQENLQLQKIITQTHLIQSDLIAALEQWLIDFFQNDEWLKISIELQLYAARDEVFSNEYQQVWQNHQAQVSEVLQQLIPNFSATESAQHEYKLLEIISLSYGLALQYMIFKDDVHKYVNIMIQQLIQIMPAH</sequence>
<evidence type="ECO:0000256" key="1">
    <source>
        <dbReference type="ARBA" id="ARBA00023125"/>
    </source>
</evidence>
<dbReference type="RefSeq" id="WP_151504992.1">
    <property type="nucleotide sequence ID" value="NZ_VXLD01000008.1"/>
</dbReference>
<feature type="DNA-binding region" description="H-T-H motif" evidence="2">
    <location>
        <begin position="36"/>
        <end position="55"/>
    </location>
</feature>
<dbReference type="Pfam" id="PF00440">
    <property type="entry name" value="TetR_N"/>
    <property type="match status" value="1"/>
</dbReference>
<keyword evidence="1 2" id="KW-0238">DNA-binding</keyword>
<dbReference type="SUPFAM" id="SSF46689">
    <property type="entry name" value="Homeodomain-like"/>
    <property type="match status" value="1"/>
</dbReference>
<feature type="domain" description="HTH tetR-type" evidence="3">
    <location>
        <begin position="13"/>
        <end position="73"/>
    </location>
</feature>
<dbReference type="Gene3D" id="1.10.357.10">
    <property type="entry name" value="Tetracycline Repressor, domain 2"/>
    <property type="match status" value="1"/>
</dbReference>
<accession>A0A5N4W959</accession>
<dbReference type="PANTHER" id="PTHR43479:SF11">
    <property type="entry name" value="ACREF_ENVCD OPERON REPRESSOR-RELATED"/>
    <property type="match status" value="1"/>
</dbReference>
<evidence type="ECO:0000256" key="2">
    <source>
        <dbReference type="PROSITE-ProRule" id="PRU00335"/>
    </source>
</evidence>
<proteinExistence type="predicted"/>
<evidence type="ECO:0000259" key="3">
    <source>
        <dbReference type="PROSITE" id="PS50977"/>
    </source>
</evidence>
<dbReference type="Proteomes" id="UP000325788">
    <property type="component" value="Unassembled WGS sequence"/>
</dbReference>
<dbReference type="InterPro" id="IPR050624">
    <property type="entry name" value="HTH-type_Tx_Regulator"/>
</dbReference>
<dbReference type="PANTHER" id="PTHR43479">
    <property type="entry name" value="ACREF/ENVCD OPERON REPRESSOR-RELATED"/>
    <property type="match status" value="1"/>
</dbReference>
<dbReference type="InterPro" id="IPR001647">
    <property type="entry name" value="HTH_TetR"/>
</dbReference>
<reference evidence="4 5" key="1">
    <citation type="submission" date="2019-09" db="EMBL/GenBank/DDBJ databases">
        <title>Draft genome sequence of Acinetobacter tandoii W4-4-4 isolated from environmental water sample.</title>
        <authorList>
            <person name="Wee S.K."/>
            <person name="Yan B."/>
            <person name="Mustaffa S.B."/>
            <person name="Yap E.P.H."/>
        </authorList>
    </citation>
    <scope>NUCLEOTIDE SEQUENCE [LARGE SCALE GENOMIC DNA]</scope>
    <source>
        <strain evidence="4 5">W4-4-4</strain>
    </source>
</reference>
<dbReference type="GO" id="GO:0003677">
    <property type="term" value="F:DNA binding"/>
    <property type="evidence" value="ECO:0007669"/>
    <property type="project" value="UniProtKB-UniRule"/>
</dbReference>
<organism evidence="4 5">
    <name type="scientific">Acinetobacter tandoii</name>
    <dbReference type="NCBI Taxonomy" id="202954"/>
    <lineage>
        <taxon>Bacteria</taxon>
        <taxon>Pseudomonadati</taxon>
        <taxon>Pseudomonadota</taxon>
        <taxon>Gammaproteobacteria</taxon>
        <taxon>Moraxellales</taxon>
        <taxon>Moraxellaceae</taxon>
        <taxon>Acinetobacter</taxon>
    </lineage>
</organism>
<dbReference type="AlphaFoldDB" id="A0A5N4W959"/>
<dbReference type="PRINTS" id="PR00455">
    <property type="entry name" value="HTHTETR"/>
</dbReference>
<evidence type="ECO:0000313" key="4">
    <source>
        <dbReference type="EMBL" id="KAB1853684.1"/>
    </source>
</evidence>
<comment type="caution">
    <text evidence="4">The sequence shown here is derived from an EMBL/GenBank/DDBJ whole genome shotgun (WGS) entry which is preliminary data.</text>
</comment>
<dbReference type="PROSITE" id="PS50977">
    <property type="entry name" value="HTH_TETR_2"/>
    <property type="match status" value="1"/>
</dbReference>